<gene>
    <name evidence="1" type="ORF">HNP25_001497</name>
</gene>
<keyword evidence="2" id="KW-1185">Reference proteome</keyword>
<dbReference type="EMBL" id="JACHKT010000008">
    <property type="protein sequence ID" value="MBB6002845.1"/>
    <property type="molecule type" value="Genomic_DNA"/>
</dbReference>
<dbReference type="AlphaFoldDB" id="A0A841EI47"/>
<evidence type="ECO:0000313" key="1">
    <source>
        <dbReference type="EMBL" id="MBB6002845.1"/>
    </source>
</evidence>
<accession>A0A841EI47</accession>
<sequence>MKSIQIINISSLYILLFFLFVSLTSEQPITIDKVTLEINIPNVVFNKGKVSVSDNKKTFSIYTINQYNIYEFQVYGTDSLSNVINTSKKEYFIYKQGMRNGLFYSKYFPYRNQYNVDSVLKIRAFKGNEKLFELVNNFANDKRVNTLKDGVIEETFIIKNKKDRTFPDTLIYSYSKKFNSLRYSFSERIDKEHSGKLFKCRGVFNMQQYSGENITIPKRELLVEIKKDTVTNNKELFQNLDAFIQQKVNMH</sequence>
<reference evidence="1 2" key="1">
    <citation type="submission" date="2020-08" db="EMBL/GenBank/DDBJ databases">
        <title>Functional genomics of gut bacteria from endangered species of beetles.</title>
        <authorList>
            <person name="Carlos-Shanley C."/>
        </authorList>
    </citation>
    <scope>NUCLEOTIDE SEQUENCE [LARGE SCALE GENOMIC DNA]</scope>
    <source>
        <strain evidence="1 2">S00070</strain>
    </source>
</reference>
<organism evidence="1 2">
    <name type="scientific">Arcicella rosea</name>
    <dbReference type="NCBI Taxonomy" id="502909"/>
    <lineage>
        <taxon>Bacteria</taxon>
        <taxon>Pseudomonadati</taxon>
        <taxon>Bacteroidota</taxon>
        <taxon>Cytophagia</taxon>
        <taxon>Cytophagales</taxon>
        <taxon>Flectobacillaceae</taxon>
        <taxon>Arcicella</taxon>
    </lineage>
</organism>
<dbReference type="Proteomes" id="UP000524404">
    <property type="component" value="Unassembled WGS sequence"/>
</dbReference>
<protein>
    <submittedName>
        <fullName evidence="1">Uncharacterized protein</fullName>
    </submittedName>
</protein>
<evidence type="ECO:0000313" key="2">
    <source>
        <dbReference type="Proteomes" id="UP000524404"/>
    </source>
</evidence>
<proteinExistence type="predicted"/>
<comment type="caution">
    <text evidence="1">The sequence shown here is derived from an EMBL/GenBank/DDBJ whole genome shotgun (WGS) entry which is preliminary data.</text>
</comment>
<name>A0A841EI47_9BACT</name>
<dbReference type="RefSeq" id="WP_184132658.1">
    <property type="nucleotide sequence ID" value="NZ_JACHKT010000008.1"/>
</dbReference>